<keyword evidence="3" id="KW-1185">Reference proteome</keyword>
<dbReference type="AlphaFoldDB" id="A0A1H0VP12"/>
<accession>A0A1H0VP12</accession>
<feature type="transmembrane region" description="Helical" evidence="1">
    <location>
        <begin position="20"/>
        <end position="41"/>
    </location>
</feature>
<keyword evidence="1" id="KW-1133">Transmembrane helix</keyword>
<sequence length="46" mass="5036">MEIGGLVLDALKIVFGNVDVMFIILSFSIGLALALTTLAIYQYMKE</sequence>
<gene>
    <name evidence="2" type="ORF">SAMN05216565_107113</name>
</gene>
<organism evidence="2 3">
    <name type="scientific">Litchfieldia salsa</name>
    <dbReference type="NCBI Taxonomy" id="930152"/>
    <lineage>
        <taxon>Bacteria</taxon>
        <taxon>Bacillati</taxon>
        <taxon>Bacillota</taxon>
        <taxon>Bacilli</taxon>
        <taxon>Bacillales</taxon>
        <taxon>Bacillaceae</taxon>
        <taxon>Litchfieldia</taxon>
    </lineage>
</organism>
<dbReference type="RefSeq" id="WP_386756503.1">
    <property type="nucleotide sequence ID" value="NZ_JBHSDM010000016.1"/>
</dbReference>
<keyword evidence="1" id="KW-0472">Membrane</keyword>
<name>A0A1H0VP12_9BACI</name>
<dbReference type="STRING" id="930152.SAMN05216565_107113"/>
<evidence type="ECO:0000313" key="3">
    <source>
        <dbReference type="Proteomes" id="UP000199159"/>
    </source>
</evidence>
<evidence type="ECO:0000313" key="2">
    <source>
        <dbReference type="EMBL" id="SDP80180.1"/>
    </source>
</evidence>
<evidence type="ECO:0000256" key="1">
    <source>
        <dbReference type="SAM" id="Phobius"/>
    </source>
</evidence>
<reference evidence="3" key="1">
    <citation type="submission" date="2016-10" db="EMBL/GenBank/DDBJ databases">
        <authorList>
            <person name="Varghese N."/>
            <person name="Submissions S."/>
        </authorList>
    </citation>
    <scope>NUCLEOTIDE SEQUENCE [LARGE SCALE GENOMIC DNA]</scope>
    <source>
        <strain evidence="3">IBRC-M10078</strain>
    </source>
</reference>
<keyword evidence="1" id="KW-0812">Transmembrane</keyword>
<protein>
    <submittedName>
        <fullName evidence="2">Uncharacterized protein</fullName>
    </submittedName>
</protein>
<dbReference type="Proteomes" id="UP000199159">
    <property type="component" value="Unassembled WGS sequence"/>
</dbReference>
<dbReference type="EMBL" id="FNJU01000007">
    <property type="protein sequence ID" value="SDP80180.1"/>
    <property type="molecule type" value="Genomic_DNA"/>
</dbReference>
<proteinExistence type="predicted"/>